<feature type="transmembrane region" description="Helical" evidence="7">
    <location>
        <begin position="204"/>
        <end position="221"/>
    </location>
</feature>
<evidence type="ECO:0000256" key="3">
    <source>
        <dbReference type="ARBA" id="ARBA00022692"/>
    </source>
</evidence>
<dbReference type="Proteomes" id="UP000036681">
    <property type="component" value="Unplaced"/>
</dbReference>
<evidence type="ECO:0000256" key="4">
    <source>
        <dbReference type="ARBA" id="ARBA00022989"/>
    </source>
</evidence>
<keyword evidence="3 7" id="KW-0812">Transmembrane</keyword>
<evidence type="ECO:0000256" key="7">
    <source>
        <dbReference type="RuleBase" id="RU079119"/>
    </source>
</evidence>
<feature type="transmembrane region" description="Helical" evidence="7">
    <location>
        <begin position="50"/>
        <end position="73"/>
    </location>
</feature>
<evidence type="ECO:0000313" key="10">
    <source>
        <dbReference type="WBParaSite" id="ALUE_0001510101-mRNA-1"/>
    </source>
</evidence>
<dbReference type="PROSITE" id="PS50216">
    <property type="entry name" value="DHHC"/>
    <property type="match status" value="1"/>
</dbReference>
<dbReference type="PANTHER" id="PTHR12246">
    <property type="entry name" value="PALMITOYLTRANSFERASE ZDHHC16"/>
    <property type="match status" value="1"/>
</dbReference>
<dbReference type="AlphaFoldDB" id="A0A9J2PY51"/>
<feature type="domain" description="Palmitoyltransferase DHHC" evidence="8">
    <location>
        <begin position="159"/>
        <end position="263"/>
    </location>
</feature>
<comment type="subcellular location">
    <subcellularLocation>
        <location evidence="1">Membrane</location>
        <topology evidence="1">Multi-pass membrane protein</topology>
    </subcellularLocation>
</comment>
<dbReference type="Pfam" id="PF01529">
    <property type="entry name" value="DHHC"/>
    <property type="match status" value="1"/>
</dbReference>
<evidence type="ECO:0000256" key="1">
    <source>
        <dbReference type="ARBA" id="ARBA00004141"/>
    </source>
</evidence>
<name>A0A9J2PY51_ASCLU</name>
<dbReference type="InterPro" id="IPR039859">
    <property type="entry name" value="PFA4/ZDH16/20/ERF2-like"/>
</dbReference>
<comment type="catalytic activity">
    <reaction evidence="7">
        <text>L-cysteinyl-[protein] + hexadecanoyl-CoA = S-hexadecanoyl-L-cysteinyl-[protein] + CoA</text>
        <dbReference type="Rhea" id="RHEA:36683"/>
        <dbReference type="Rhea" id="RHEA-COMP:10131"/>
        <dbReference type="Rhea" id="RHEA-COMP:11032"/>
        <dbReference type="ChEBI" id="CHEBI:29950"/>
        <dbReference type="ChEBI" id="CHEBI:57287"/>
        <dbReference type="ChEBI" id="CHEBI:57379"/>
        <dbReference type="ChEBI" id="CHEBI:74151"/>
        <dbReference type="EC" id="2.3.1.225"/>
    </reaction>
</comment>
<dbReference type="GO" id="GO:0019706">
    <property type="term" value="F:protein-cysteine S-palmitoyltransferase activity"/>
    <property type="evidence" value="ECO:0007669"/>
    <property type="project" value="UniProtKB-EC"/>
</dbReference>
<sequence>MVCISDFQHYIKQQSLHKYGAVLFSIYVGSFYIAYLIRVVPLIEDNCMRWISSTFVTFSYFMYLWCLITAYLIRVVPLIEDNCMRWISSTFVTFSYFMYLWCLITAIFTRLPLPPKKFYLSEKEVSQIVEEPGNSEKILKRHIQLFNIHVEELNEDGTIRYCEVCMCIRPDRAHHCSECDTCMLRRDHHCAIMNSCIHQDNTKAYLLHLFYGSLYTSWAFITDFKFTYFDIPEDRGHFWFAGSFAYFTCMQLSTWLWIIYVYLIPRNLMLRDRWNRSCPYGNLGWRGNLRRIFGPNPFLWLVPTRGIYEYRED</sequence>
<keyword evidence="6 7" id="KW-0012">Acyltransferase</keyword>
<keyword evidence="5 7" id="KW-0472">Membrane</keyword>
<evidence type="ECO:0000313" key="9">
    <source>
        <dbReference type="Proteomes" id="UP000036681"/>
    </source>
</evidence>
<protein>
    <recommendedName>
        <fullName evidence="7">Palmitoyltransferase</fullName>
        <ecNumber evidence="7">2.3.1.225</ecNumber>
    </recommendedName>
</protein>
<feature type="transmembrane region" description="Helical" evidence="7">
    <location>
        <begin position="19"/>
        <end position="38"/>
    </location>
</feature>
<keyword evidence="2 7" id="KW-0808">Transferase</keyword>
<evidence type="ECO:0000256" key="6">
    <source>
        <dbReference type="ARBA" id="ARBA00023315"/>
    </source>
</evidence>
<evidence type="ECO:0000256" key="2">
    <source>
        <dbReference type="ARBA" id="ARBA00022679"/>
    </source>
</evidence>
<reference evidence="10" key="1">
    <citation type="submission" date="2023-03" db="UniProtKB">
        <authorList>
            <consortium name="WormBaseParasite"/>
        </authorList>
    </citation>
    <scope>IDENTIFICATION</scope>
</reference>
<feature type="transmembrane region" description="Helical" evidence="7">
    <location>
        <begin position="241"/>
        <end position="263"/>
    </location>
</feature>
<keyword evidence="9" id="KW-1185">Reference proteome</keyword>
<comment type="similarity">
    <text evidence="7">Belongs to the DHHC palmitoyltransferase family.</text>
</comment>
<organism evidence="9 10">
    <name type="scientific">Ascaris lumbricoides</name>
    <name type="common">Giant roundworm</name>
    <dbReference type="NCBI Taxonomy" id="6252"/>
    <lineage>
        <taxon>Eukaryota</taxon>
        <taxon>Metazoa</taxon>
        <taxon>Ecdysozoa</taxon>
        <taxon>Nematoda</taxon>
        <taxon>Chromadorea</taxon>
        <taxon>Rhabditida</taxon>
        <taxon>Spirurina</taxon>
        <taxon>Ascaridomorpha</taxon>
        <taxon>Ascaridoidea</taxon>
        <taxon>Ascarididae</taxon>
        <taxon>Ascaris</taxon>
    </lineage>
</organism>
<proteinExistence type="inferred from homology"/>
<accession>A0A9J2PY51</accession>
<dbReference type="WBParaSite" id="ALUE_0001510101-mRNA-1">
    <property type="protein sequence ID" value="ALUE_0001510101-mRNA-1"/>
    <property type="gene ID" value="ALUE_0001510101"/>
</dbReference>
<dbReference type="EC" id="2.3.1.225" evidence="7"/>
<dbReference type="InterPro" id="IPR001594">
    <property type="entry name" value="Palmitoyltrfase_DHHC"/>
</dbReference>
<evidence type="ECO:0000259" key="8">
    <source>
        <dbReference type="Pfam" id="PF01529"/>
    </source>
</evidence>
<feature type="transmembrane region" description="Helical" evidence="7">
    <location>
        <begin position="93"/>
        <end position="113"/>
    </location>
</feature>
<keyword evidence="4 7" id="KW-1133">Transmembrane helix</keyword>
<comment type="domain">
    <text evidence="7">The DHHC domain is required for palmitoyltransferase activity.</text>
</comment>
<evidence type="ECO:0000256" key="5">
    <source>
        <dbReference type="ARBA" id="ARBA00023136"/>
    </source>
</evidence>
<dbReference type="GO" id="GO:0016020">
    <property type="term" value="C:membrane"/>
    <property type="evidence" value="ECO:0007669"/>
    <property type="project" value="UniProtKB-SubCell"/>
</dbReference>